<dbReference type="AlphaFoldDB" id="A0A7J5DDV1"/>
<organism evidence="1 2">
    <name type="scientific">Streptomyces triticiradicis</name>
    <dbReference type="NCBI Taxonomy" id="2651189"/>
    <lineage>
        <taxon>Bacteria</taxon>
        <taxon>Bacillati</taxon>
        <taxon>Actinomycetota</taxon>
        <taxon>Actinomycetes</taxon>
        <taxon>Kitasatosporales</taxon>
        <taxon>Streptomycetaceae</taxon>
        <taxon>Streptomyces</taxon>
    </lineage>
</organism>
<evidence type="ECO:0000313" key="1">
    <source>
        <dbReference type="EMBL" id="KAB1987024.1"/>
    </source>
</evidence>
<evidence type="ECO:0000313" key="2">
    <source>
        <dbReference type="Proteomes" id="UP000442990"/>
    </source>
</evidence>
<keyword evidence="2" id="KW-1185">Reference proteome</keyword>
<dbReference type="EMBL" id="WBKG01000016">
    <property type="protein sequence ID" value="KAB1987024.1"/>
    <property type="molecule type" value="Genomic_DNA"/>
</dbReference>
<name>A0A7J5DDV1_9ACTN</name>
<reference evidence="1 2" key="1">
    <citation type="submission" date="2019-09" db="EMBL/GenBank/DDBJ databases">
        <title>Isolation and identification of active actinomycetes.</title>
        <authorList>
            <person name="Yu Z."/>
            <person name="Han C."/>
            <person name="Yu B."/>
        </authorList>
    </citation>
    <scope>NUCLEOTIDE SEQUENCE [LARGE SCALE GENOMIC DNA]</scope>
    <source>
        <strain evidence="1 2">NEAU-H2</strain>
    </source>
</reference>
<gene>
    <name evidence="1" type="ORF">F8144_19790</name>
</gene>
<proteinExistence type="predicted"/>
<dbReference type="Proteomes" id="UP000442990">
    <property type="component" value="Unassembled WGS sequence"/>
</dbReference>
<comment type="caution">
    <text evidence="1">The sequence shown here is derived from an EMBL/GenBank/DDBJ whole genome shotgun (WGS) entry which is preliminary data.</text>
</comment>
<sequence length="80" mass="9030">MSAGPDVLDPEASELSGIGSLYTDGIWLWRQDLSYYLAKYHVSLPPDFVTQVRNARHQVPEVPESRLVEILTQDLGIEMD</sequence>
<accession>A0A7J5DDV1</accession>
<protein>
    <submittedName>
        <fullName evidence="1">Uncharacterized protein</fullName>
    </submittedName>
</protein>